<organism evidence="2 3">
    <name type="scientific">Leptidea sinapis</name>
    <dbReference type="NCBI Taxonomy" id="189913"/>
    <lineage>
        <taxon>Eukaryota</taxon>
        <taxon>Metazoa</taxon>
        <taxon>Ecdysozoa</taxon>
        <taxon>Arthropoda</taxon>
        <taxon>Hexapoda</taxon>
        <taxon>Insecta</taxon>
        <taxon>Pterygota</taxon>
        <taxon>Neoptera</taxon>
        <taxon>Endopterygota</taxon>
        <taxon>Lepidoptera</taxon>
        <taxon>Glossata</taxon>
        <taxon>Ditrysia</taxon>
        <taxon>Papilionoidea</taxon>
        <taxon>Pieridae</taxon>
        <taxon>Dismorphiinae</taxon>
        <taxon>Leptidea</taxon>
    </lineage>
</organism>
<dbReference type="EMBL" id="FZQP02002271">
    <property type="protein sequence ID" value="VVC95334.1"/>
    <property type="molecule type" value="Genomic_DNA"/>
</dbReference>
<protein>
    <recommendedName>
        <fullName evidence="1">Arrestin C-terminal-like domain-containing protein</fullName>
    </recommendedName>
</protein>
<dbReference type="InterPro" id="IPR011022">
    <property type="entry name" value="Arrestin_C-like"/>
</dbReference>
<evidence type="ECO:0000259" key="1">
    <source>
        <dbReference type="Pfam" id="PF02752"/>
    </source>
</evidence>
<gene>
    <name evidence="2" type="ORF">LSINAPIS_LOCUS7068</name>
</gene>
<dbReference type="Gene3D" id="2.60.40.640">
    <property type="match status" value="1"/>
</dbReference>
<dbReference type="InterPro" id="IPR014752">
    <property type="entry name" value="Arrestin-like_C"/>
</dbReference>
<reference evidence="2 3" key="1">
    <citation type="submission" date="2017-07" db="EMBL/GenBank/DDBJ databases">
        <authorList>
            <person name="Talla V."/>
            <person name="Backstrom N."/>
        </authorList>
    </citation>
    <scope>NUCLEOTIDE SEQUENCE [LARGE SCALE GENOMIC DNA]</scope>
</reference>
<dbReference type="InterPro" id="IPR014756">
    <property type="entry name" value="Ig_E-set"/>
</dbReference>
<evidence type="ECO:0000313" key="3">
    <source>
        <dbReference type="Proteomes" id="UP000324832"/>
    </source>
</evidence>
<accession>A0A5E4QAQ5</accession>
<dbReference type="AlphaFoldDB" id="A0A5E4QAQ5"/>
<dbReference type="Proteomes" id="UP000324832">
    <property type="component" value="Unassembled WGS sequence"/>
</dbReference>
<name>A0A5E4QAQ5_9NEOP</name>
<keyword evidence="3" id="KW-1185">Reference proteome</keyword>
<feature type="domain" description="Arrestin C-terminal-like" evidence="1">
    <location>
        <begin position="6"/>
        <end position="104"/>
    </location>
</feature>
<dbReference type="SUPFAM" id="SSF81296">
    <property type="entry name" value="E set domains"/>
    <property type="match status" value="1"/>
</dbReference>
<sequence length="110" mass="12937">MIFLLFKVTITKINIYLIQKLHYSIYSGYYETEKKICKAAYKNISLNATRETCNFIIDIPQVLPSTINFVNPMINISYVFKVIAYFRWHLPVYMDLPVVIGTTPVHHLEF</sequence>
<proteinExistence type="predicted"/>
<evidence type="ECO:0000313" key="2">
    <source>
        <dbReference type="EMBL" id="VVC95334.1"/>
    </source>
</evidence>
<dbReference type="Pfam" id="PF02752">
    <property type="entry name" value="Arrestin_C"/>
    <property type="match status" value="1"/>
</dbReference>